<proteinExistence type="predicted"/>
<evidence type="ECO:0000256" key="1">
    <source>
        <dbReference type="SAM" id="MobiDB-lite"/>
    </source>
</evidence>
<dbReference type="EMBL" id="AAGWWG010000009">
    <property type="protein sequence ID" value="EBS8636218.1"/>
    <property type="molecule type" value="Genomic_DNA"/>
</dbReference>
<evidence type="ECO:0000313" key="2">
    <source>
        <dbReference type="EMBL" id="EBS8636218.1"/>
    </source>
</evidence>
<sequence length="182" mass="20782">MSEEITLTELAKFYGVSQPAVKKWVTERGMPYNTNTRRAPKDKAIEWIKTNILDPLRTTDVREQIQIEKLGKARAERIAAEMDNREKMNSLIPISYVEAALAGFCGEVKQSLLQIPTIHNLEILEAASDPKILKEKLKEIITERLNAIGDIMLKPDLDTYDEYSEDDENPSTQEEPEEFDLS</sequence>
<comment type="caution">
    <text evidence="2">The sequence shown here is derived from an EMBL/GenBank/DDBJ whole genome shotgun (WGS) entry which is preliminary data.</text>
</comment>
<name>A0A5V0USC4_SALER</name>
<accession>A0A5V0USC4</accession>
<protein>
    <recommendedName>
        <fullName evidence="3">Terminase small subunit</fullName>
    </recommendedName>
</protein>
<organism evidence="2">
    <name type="scientific">Salmonella enterica</name>
    <name type="common">Salmonella choleraesuis</name>
    <dbReference type="NCBI Taxonomy" id="28901"/>
    <lineage>
        <taxon>Bacteria</taxon>
        <taxon>Pseudomonadati</taxon>
        <taxon>Pseudomonadota</taxon>
        <taxon>Gammaproteobacteria</taxon>
        <taxon>Enterobacterales</taxon>
        <taxon>Enterobacteriaceae</taxon>
        <taxon>Salmonella</taxon>
    </lineage>
</organism>
<feature type="region of interest" description="Disordered" evidence="1">
    <location>
        <begin position="158"/>
        <end position="182"/>
    </location>
</feature>
<dbReference type="AlphaFoldDB" id="A0A5V0USC4"/>
<dbReference type="Gene3D" id="1.10.10.10">
    <property type="entry name" value="Winged helix-like DNA-binding domain superfamily/Winged helix DNA-binding domain"/>
    <property type="match status" value="1"/>
</dbReference>
<gene>
    <name evidence="2" type="ORF">CFJ71_16135</name>
</gene>
<evidence type="ECO:0008006" key="3">
    <source>
        <dbReference type="Google" id="ProtNLM"/>
    </source>
</evidence>
<reference evidence="2" key="1">
    <citation type="submission" date="2018-07" db="EMBL/GenBank/DDBJ databases">
        <authorList>
            <consortium name="PulseNet: The National Subtyping Network for Foodborne Disease Surveillance"/>
            <person name="Tarr C.L."/>
            <person name="Trees E."/>
            <person name="Katz L.S."/>
            <person name="Carleton-Romer H.A."/>
            <person name="Stroika S."/>
            <person name="Kucerova Z."/>
            <person name="Roache K.F."/>
            <person name="Sabol A.L."/>
            <person name="Besser J."/>
            <person name="Gerner-Smidt P."/>
        </authorList>
    </citation>
    <scope>NUCLEOTIDE SEQUENCE</scope>
    <source>
        <strain evidence="2">PNUSAS016908</strain>
    </source>
</reference>
<dbReference type="InterPro" id="IPR036388">
    <property type="entry name" value="WH-like_DNA-bd_sf"/>
</dbReference>